<dbReference type="HOGENOM" id="CLU_1666333_0_0_9"/>
<protein>
    <submittedName>
        <fullName evidence="3">Copper amine oxidase domain-containing protein</fullName>
    </submittedName>
</protein>
<proteinExistence type="predicted"/>
<evidence type="ECO:0000259" key="2">
    <source>
        <dbReference type="Pfam" id="PF07833"/>
    </source>
</evidence>
<evidence type="ECO:0000313" key="3">
    <source>
        <dbReference type="EMBL" id="GAE03017.1"/>
    </source>
</evidence>
<dbReference type="EMBL" id="DF384213">
    <property type="protein sequence ID" value="GAE03017.1"/>
    <property type="molecule type" value="Genomic_DNA"/>
</dbReference>
<evidence type="ECO:0000256" key="1">
    <source>
        <dbReference type="SAM" id="Phobius"/>
    </source>
</evidence>
<dbReference type="AlphaFoldDB" id="A0A0S6U6C0"/>
<feature type="domain" description="Copper amine oxidase-like N-terminal" evidence="2">
    <location>
        <begin position="50"/>
        <end position="158"/>
    </location>
</feature>
<dbReference type="Pfam" id="PF07833">
    <property type="entry name" value="Cu_amine_oxidN1"/>
    <property type="match status" value="1"/>
</dbReference>
<keyword evidence="1" id="KW-0812">Transmembrane</keyword>
<reference evidence="3" key="1">
    <citation type="submission" date="2013-10" db="EMBL/GenBank/DDBJ databases">
        <title>Draft genome sequence of Clostridium botulinum type B strain Osaka05.</title>
        <authorList>
            <person name="Sakaguchi Y."/>
            <person name="Hosomi K."/>
            <person name="Uchiyama J."/>
            <person name="Ogura Y."/>
            <person name="Sakaguchi M."/>
            <person name="Kohda T."/>
            <person name="Mukamoto M."/>
            <person name="Misawa N."/>
            <person name="Matsuzaki S."/>
            <person name="Hayashi T."/>
            <person name="Kozaki S."/>
        </authorList>
    </citation>
    <scope>NUCLEOTIDE SEQUENCE</scope>
    <source>
        <strain evidence="3">Osaka05</strain>
    </source>
</reference>
<accession>A0A0S6U6C0</accession>
<keyword evidence="1" id="KW-1133">Transmembrane helix</keyword>
<organism evidence="3">
    <name type="scientific">Clostridium botulinum B str. Osaka05</name>
    <dbReference type="NCBI Taxonomy" id="1407017"/>
    <lineage>
        <taxon>Bacteria</taxon>
        <taxon>Bacillati</taxon>
        <taxon>Bacillota</taxon>
        <taxon>Clostridia</taxon>
        <taxon>Eubacteriales</taxon>
        <taxon>Clostridiaceae</taxon>
        <taxon>Clostridium</taxon>
    </lineage>
</organism>
<gene>
    <name evidence="3" type="ORF">CBO05C_2707</name>
</gene>
<sequence length="159" mass="18649">MVKILLYSFIGLLSFSLIDLLLNAAKFMYHHKYGKVVFKINKNKYRKSKVSKKEFLMTVSPFKDENNNVYLPLKYVADSLGIKLYNDDEYSIIIKVMDKNIKANEEVIFIENSSTNLSRKIDKNIRIRNNELMLPQNYIKDIFEVNIEVDNKTGEVILK</sequence>
<name>A0A0S6U6C0_CLOBO</name>
<feature type="transmembrane region" description="Helical" evidence="1">
    <location>
        <begin position="6"/>
        <end position="25"/>
    </location>
</feature>
<keyword evidence="1" id="KW-0472">Membrane</keyword>
<dbReference type="Proteomes" id="UP000054164">
    <property type="component" value="Unassembled WGS sequence"/>
</dbReference>
<dbReference type="InterPro" id="IPR012854">
    <property type="entry name" value="Cu_amine_oxidase-like_N"/>
</dbReference>